<dbReference type="PRINTS" id="PR00455">
    <property type="entry name" value="HTHTETR"/>
</dbReference>
<evidence type="ECO:0000256" key="2">
    <source>
        <dbReference type="PROSITE-ProRule" id="PRU00335"/>
    </source>
</evidence>
<dbReference type="PANTHER" id="PTHR30055">
    <property type="entry name" value="HTH-TYPE TRANSCRIPTIONAL REGULATOR RUTR"/>
    <property type="match status" value="1"/>
</dbReference>
<sequence>MARPKSEDKRNALIDSALRIFAEQGLGAPTSKIAKGAGVAEGTLFNYFETKDDLLNQLYLELKAQLRDAMVPGYPRNQDLKTRLRHAWHTYVGWGVENPEQRKVMALLMMSDRVTDASKAAGSEAFSDISRHIQEGAASGALRNHPPAFTAAIMRSLADTTMDFMSNEPTQAERYCEAGFEAYWNAMATD</sequence>
<dbReference type="AlphaFoldDB" id="A0A1G8IT76"/>
<feature type="DNA-binding region" description="H-T-H motif" evidence="2">
    <location>
        <begin position="29"/>
        <end position="48"/>
    </location>
</feature>
<keyword evidence="1 2" id="KW-0238">DNA-binding</keyword>
<dbReference type="SUPFAM" id="SSF48498">
    <property type="entry name" value="Tetracyclin repressor-like, C-terminal domain"/>
    <property type="match status" value="1"/>
</dbReference>
<dbReference type="SUPFAM" id="SSF46689">
    <property type="entry name" value="Homeodomain-like"/>
    <property type="match status" value="1"/>
</dbReference>
<protein>
    <submittedName>
        <fullName evidence="4">Transcriptional regulator, TetR family</fullName>
    </submittedName>
</protein>
<proteinExistence type="predicted"/>
<evidence type="ECO:0000313" key="4">
    <source>
        <dbReference type="EMBL" id="SDI21897.1"/>
    </source>
</evidence>
<evidence type="ECO:0000256" key="1">
    <source>
        <dbReference type="ARBA" id="ARBA00023125"/>
    </source>
</evidence>
<dbReference type="STRING" id="89065.SAMN05216605_111149"/>
<dbReference type="InterPro" id="IPR036271">
    <property type="entry name" value="Tet_transcr_reg_TetR-rel_C_sf"/>
</dbReference>
<dbReference type="InterPro" id="IPR001647">
    <property type="entry name" value="HTH_TetR"/>
</dbReference>
<keyword evidence="5" id="KW-1185">Reference proteome</keyword>
<dbReference type="InterPro" id="IPR050109">
    <property type="entry name" value="HTH-type_TetR-like_transc_reg"/>
</dbReference>
<evidence type="ECO:0000259" key="3">
    <source>
        <dbReference type="PROSITE" id="PS50977"/>
    </source>
</evidence>
<accession>A0A1G8IT76</accession>
<dbReference type="Pfam" id="PF00440">
    <property type="entry name" value="TetR_N"/>
    <property type="match status" value="1"/>
</dbReference>
<dbReference type="PROSITE" id="PS50977">
    <property type="entry name" value="HTH_TETR_2"/>
    <property type="match status" value="1"/>
</dbReference>
<dbReference type="GO" id="GO:0003677">
    <property type="term" value="F:DNA binding"/>
    <property type="evidence" value="ECO:0007669"/>
    <property type="project" value="UniProtKB-UniRule"/>
</dbReference>
<dbReference type="RefSeq" id="WP_074755411.1">
    <property type="nucleotide sequence ID" value="NZ_FNCO01000011.1"/>
</dbReference>
<dbReference type="OrthoDB" id="63332at2"/>
<gene>
    <name evidence="4" type="ORF">SAMN05216605_111149</name>
</gene>
<dbReference type="Proteomes" id="UP000182894">
    <property type="component" value="Unassembled WGS sequence"/>
</dbReference>
<reference evidence="5" key="1">
    <citation type="submission" date="2016-10" db="EMBL/GenBank/DDBJ databases">
        <authorList>
            <person name="Varghese N."/>
            <person name="Submissions S."/>
        </authorList>
    </citation>
    <scope>NUCLEOTIDE SEQUENCE [LARGE SCALE GENOMIC DNA]</scope>
    <source>
        <strain evidence="5">ATCC 700689</strain>
    </source>
</reference>
<dbReference type="InterPro" id="IPR009057">
    <property type="entry name" value="Homeodomain-like_sf"/>
</dbReference>
<dbReference type="EMBL" id="FNCO01000011">
    <property type="protein sequence ID" value="SDI21897.1"/>
    <property type="molecule type" value="Genomic_DNA"/>
</dbReference>
<organism evidence="4 5">
    <name type="scientific">Pseudomonas abietaniphila</name>
    <dbReference type="NCBI Taxonomy" id="89065"/>
    <lineage>
        <taxon>Bacteria</taxon>
        <taxon>Pseudomonadati</taxon>
        <taxon>Pseudomonadota</taxon>
        <taxon>Gammaproteobacteria</taxon>
        <taxon>Pseudomonadales</taxon>
        <taxon>Pseudomonadaceae</taxon>
        <taxon>Pseudomonas</taxon>
    </lineage>
</organism>
<feature type="domain" description="HTH tetR-type" evidence="3">
    <location>
        <begin position="7"/>
        <end position="66"/>
    </location>
</feature>
<dbReference type="PANTHER" id="PTHR30055:SF222">
    <property type="entry name" value="REGULATORY PROTEIN"/>
    <property type="match status" value="1"/>
</dbReference>
<evidence type="ECO:0000313" key="5">
    <source>
        <dbReference type="Proteomes" id="UP000182894"/>
    </source>
</evidence>
<name>A0A1G8IT76_9PSED</name>
<dbReference type="Gene3D" id="1.10.357.10">
    <property type="entry name" value="Tetracycline Repressor, domain 2"/>
    <property type="match status" value="1"/>
</dbReference>